<evidence type="ECO:0000259" key="5">
    <source>
        <dbReference type="Pfam" id="PF08709"/>
    </source>
</evidence>
<feature type="transmembrane region" description="Helical" evidence="3">
    <location>
        <begin position="2712"/>
        <end position="2731"/>
    </location>
</feature>
<feature type="coiled-coil region" evidence="1">
    <location>
        <begin position="1251"/>
        <end position="1278"/>
    </location>
</feature>
<dbReference type="PANTHER" id="PTHR13715">
    <property type="entry name" value="RYANODINE RECEPTOR AND IP3 RECEPTOR"/>
    <property type="match status" value="1"/>
</dbReference>
<evidence type="ECO:0000259" key="4">
    <source>
        <dbReference type="Pfam" id="PF08454"/>
    </source>
</evidence>
<dbReference type="Pfam" id="PF08454">
    <property type="entry name" value="RIH_assoc"/>
    <property type="match status" value="1"/>
</dbReference>
<dbReference type="InterPro" id="IPR013662">
    <property type="entry name" value="RIH_assoc-dom"/>
</dbReference>
<name>A0A8S1NC83_9CILI</name>
<feature type="compositionally biased region" description="Low complexity" evidence="2">
    <location>
        <begin position="2869"/>
        <end position="2883"/>
    </location>
</feature>
<keyword evidence="3" id="KW-1133">Transmembrane helix</keyword>
<feature type="region of interest" description="Disordered" evidence="2">
    <location>
        <begin position="86"/>
        <end position="108"/>
    </location>
</feature>
<keyword evidence="3" id="KW-0812">Transmembrane</keyword>
<feature type="compositionally biased region" description="Polar residues" evidence="2">
    <location>
        <begin position="2837"/>
        <end position="2848"/>
    </location>
</feature>
<feature type="domain" description="Inositol 1,4,5-trisphosphate/ryanodine receptor" evidence="5">
    <location>
        <begin position="3"/>
        <end position="276"/>
    </location>
</feature>
<proteinExistence type="predicted"/>
<feature type="transmembrane region" description="Helical" evidence="3">
    <location>
        <begin position="2635"/>
        <end position="2657"/>
    </location>
</feature>
<sequence>MDIIKIGSIVSISHLQDDDALIGGDGFIKNAVILKGMSPQNKLDTKDFNISYFSQMNMPNCLFVICPRTSNGKKVEVAKLFPQKKKKPFGSTSDDVTDQKSEVTPVRSQIKSATHSIQPLLSEKQVRDNQMNIFNEFKFNVDGFEKERGNYVKYEEPIQLLHLASSKWLCSLLDEAKFENQNFKLAFSDYTSDETLFKIVATYKYQKEGDQIVYSQEIVRIMRMIPFLGKPTYLHCSGEIPQKAIKEYRESSEVKIQKREINASLEESTSWKINLFSEELPIDGDLVWIHHSETCSQLAVDYERDLNRAKISVFQTDLSELSFDNYSGNAYSLWIIEDENYKKGGPYLYSQKYRLKHFHTGLYLACVRVIPKDQEEVKIDPYGKKKVVIPKSKKVPATFALQVQPNKDALFTFEPLKSVEKVEIQSDFIQIRSFAQGKYLDVISKFHQDGNTLRPIILNYKNEHAVFKIFRANRQETQEVLFLDSCTKQLRKYQFYINLPFKFEQNQLFQQLSDDVELLKIKTKKLATAQRCIQNLDDFLRQKIYNSSPSQKYGFISPKRQKLLKDQHFFDVLLQILTTTVSKQELEIWSNKKGTLKAMEQPSITEKNQRKQLQSISEKDKLELSNSKVEVCNMIFVLLQTSVINNTNNQIYLFDRLPDYQHYCKYLPQTINFLIEMVKSNEKILINLCNNLKIEFDYITKQEIEDDLKSKVKVLINFYEKDVGIQKDVSIPVKVHDRIITRPVNIIQYFFNLFVDDSAKNKEHYLRFLRHVCRYKNNAISINQENLFKLYKKFSKQTRLLQIETNNGCIIDKEISFQYELLQFFSEVSYGRNYLWQAELSPLFEKETLINQIWNPIQSEGNQIDDKLRSYWCRLSRTLYIDQQPFQYLIVPNFCRLYSANQDLLKNRNDEDIEKQFKLKKMFKYIKTKRSEVYNAIASLASSDLLNDELIFNAADQILTMLQLDIMPSKYYKKIIKYMAEMFIYDRKNLEYLNAAVKSYQQTVVERKNKKSIVMNQFGNVFSGMKDLIQLKQEDKEEIVEEEEEEEINLYDQPKLFLNPIMRGFMALSNQLEGMITLPKSQQEIEFKLKVCSILDHFLDRRQNFLISNILLFFLKYQYTNDDLSDEEDDQTLKAAPKIFNNNYKTLIPTIARTGIDEIDEPEETTQDFLQMAVKKPPTFINYFQQYNIISEDQFQELDYYLSQAQKFDNRERLNEDQLKEKQVASLLPYLMSTYFLVKDQVLEERCLNVIMRVFNQREELRENMKKLQILFDNDNIEIYEYVEKHQKDLRVMVEKTEIWLTQFKAGNDVEELDKCSHIIRQLSLCMRQGVQANDQELIVEVVNQEIYDSEKQSIMTFLKIHEIIVNLIQNGMAHFISVLNDEFINKLRKEQLLQLFSNSFKFLICYCTNNKGNQLILYQYLEIYLQYIQYDVGQSKLLIEIFKDNPRLLNTGVKPLVQRLTEIIEREGRQVKFIDILINLISIGGNYLLENQILILNTFLPMRQLKETEQRLLYAEGSQQKDLRFYFDDQFLEPEENLINQLEAIDWKDCYRDEPFLYHSKILDLLLQTSFVDNTAREYNPSVMPTESFNISVFKLKKMIKPSYLLEILRLDDDMVSMKHRLTRMPTQFIKNQASQQQDEQFNKKKGYTALKPIVCEFLRLVHIVSEKNNAQEGLFSQQSRQFIHFVEYETKKLEVVVGGTDYQNCYIDYLIGQVIPLILCYHQRVLSVQQEDVKTALIEFSNQFAQALCSSFYQKLTKYEQFEIISKLREYYQNEYYEPAYMQEGEQSILHLQHVQYQLEDGDNLMQPVQEQHVQSIQKKSQTKSKNFMSQLASMNLSLINKTSKHKRGDLTPIKLQEQWKRFAEEMFKSPKLEEEIDIEKEALADALIGIDKLIKEPCDIKPSLESILKKFITFLQTAVLQQDNKGTIVILLKIMSKIIEKQDSDDKKEHYQKLFDNLGATRMVLNVITDYSKLLSNEMLFYLITFINVLLRNGNTQVQNTIYTFCQTQQKSEVMFQTFAKYLEIAATSGRDMNEDQEEVEIQKKIVNCILKFFQNCTEGHYQNMQNYIRYQYNSRASKDLINLVADLFKNYERTKQNFSNLMCCLDTLNELVQGPCPENQIAVADSKFFDVVQEMFPLRKNAAMQQKTIKIAATKRISVLPSQSTSNMLTRGMKAQLQNKILVLVLSLLENREIRGKNSIIKRIMRVLPINVLERHLSKVYKKWVNKYSGDYNLTAFDLLKIDPMEIDDDSQEFKDCEIIIQNGFYIMFLICYYMESDEEIDSVFIGFNKQYLKSSISQNSLFDPNSTLGQLFALGMELFELYEISLLKTQQMLNELNKGKQDDPEFLMEQMKRKQEEKKKRLKKAFMFFRARTAHIEVVRENQIELVFFPLLPFSKLNKDEKQSFQQTVDRSSAKSKVQDLMEKSAELIQIMRHEEEMNRFYKQYKIIGFFANYIQLWKDLAFYLTLIINIMIIGSFAHESDPERPKEEVSNEALDEYVFFRKDEWTQTQTKELISALGYAMMICSLFVVLFVLARIAPLIIKKALQRKPLLEGQGIIKLLLNWLAKFFFVLFYCLQDFQLVYYLGYGALSVIGTFVHPFFFCFHLTVILIRYPTLSNVVRAVTMPWQQLVLTLLLIIIITYIFTLIAFYALQDPFGLDCKEVSICFLQIFDKNFKVPGGIGGDITNNNPSHIYEIFRYIYDQINNLLLVIIMVSIASGIIIDTFGQLREDENKMNSDIKDKCFICGQENIIFERSSDGSSGGFKNHIRQNHYMWNYLYYIAYLQWKDSQDYSGIESYVDKKIKDTDLSWIPFGRARELDKGEDESEKQAKQMEQSSQNITSLLTHSTDIFQALKEKKDKKRQQNTQQQTQPTQYKEQIVSQQSMAI</sequence>
<comment type="caution">
    <text evidence="6">The sequence shown here is derived from an EMBL/GenBank/DDBJ whole genome shotgun (WGS) entry which is preliminary data.</text>
</comment>
<gene>
    <name evidence="6" type="ORF">PSON_ATCC_30995.1.T0500118</name>
</gene>
<protein>
    <submittedName>
        <fullName evidence="6">Uncharacterized protein</fullName>
    </submittedName>
</protein>
<feature type="transmembrane region" description="Helical" evidence="3">
    <location>
        <begin position="2587"/>
        <end position="2615"/>
    </location>
</feature>
<keyword evidence="7" id="KW-1185">Reference proteome</keyword>
<accession>A0A8S1NC83</accession>
<feature type="transmembrane region" description="Helical" evidence="3">
    <location>
        <begin position="2466"/>
        <end position="2484"/>
    </location>
</feature>
<feature type="transmembrane region" description="Helical" evidence="3">
    <location>
        <begin position="2561"/>
        <end position="2581"/>
    </location>
</feature>
<organism evidence="6 7">
    <name type="scientific">Paramecium sonneborni</name>
    <dbReference type="NCBI Taxonomy" id="65129"/>
    <lineage>
        <taxon>Eukaryota</taxon>
        <taxon>Sar</taxon>
        <taxon>Alveolata</taxon>
        <taxon>Ciliophora</taxon>
        <taxon>Intramacronucleata</taxon>
        <taxon>Oligohymenophorea</taxon>
        <taxon>Peniculida</taxon>
        <taxon>Parameciidae</taxon>
        <taxon>Paramecium</taxon>
    </lineage>
</organism>
<evidence type="ECO:0000256" key="1">
    <source>
        <dbReference type="SAM" id="Coils"/>
    </source>
</evidence>
<feature type="domain" description="RyR/IP3R Homology associated" evidence="4">
    <location>
        <begin position="2046"/>
        <end position="2140"/>
    </location>
</feature>
<dbReference type="InterPro" id="IPR015925">
    <property type="entry name" value="Ryanodine_IP3_receptor"/>
</dbReference>
<dbReference type="Proteomes" id="UP000692954">
    <property type="component" value="Unassembled WGS sequence"/>
</dbReference>
<evidence type="ECO:0000313" key="7">
    <source>
        <dbReference type="Proteomes" id="UP000692954"/>
    </source>
</evidence>
<evidence type="ECO:0000313" key="6">
    <source>
        <dbReference type="EMBL" id="CAD8086645.1"/>
    </source>
</evidence>
<dbReference type="InterPro" id="IPR014821">
    <property type="entry name" value="Ins145_P3_rcpt"/>
</dbReference>
<dbReference type="GO" id="GO:0006816">
    <property type="term" value="P:calcium ion transport"/>
    <property type="evidence" value="ECO:0007669"/>
    <property type="project" value="InterPro"/>
</dbReference>
<dbReference type="OrthoDB" id="300855at2759"/>
<dbReference type="Pfam" id="PF08709">
    <property type="entry name" value="Ins145_P3_rec"/>
    <property type="match status" value="1"/>
</dbReference>
<dbReference type="PANTHER" id="PTHR13715:SF99">
    <property type="entry name" value="INOSITOL 1,4,5-TRISPHOSPHATE RECEPTOR-LIKE PROTEIN A"/>
    <property type="match status" value="1"/>
</dbReference>
<dbReference type="CDD" id="cd23263">
    <property type="entry name" value="beta-trefoil_MIR"/>
    <property type="match status" value="1"/>
</dbReference>
<dbReference type="EMBL" id="CAJJDN010000050">
    <property type="protein sequence ID" value="CAD8086645.1"/>
    <property type="molecule type" value="Genomic_DNA"/>
</dbReference>
<reference evidence="6" key="1">
    <citation type="submission" date="2021-01" db="EMBL/GenBank/DDBJ databases">
        <authorList>
            <consortium name="Genoscope - CEA"/>
            <person name="William W."/>
        </authorList>
    </citation>
    <scope>NUCLEOTIDE SEQUENCE</scope>
</reference>
<keyword evidence="1" id="KW-0175">Coiled coil</keyword>
<evidence type="ECO:0000256" key="2">
    <source>
        <dbReference type="SAM" id="MobiDB-lite"/>
    </source>
</evidence>
<evidence type="ECO:0000256" key="3">
    <source>
        <dbReference type="SAM" id="Phobius"/>
    </source>
</evidence>
<feature type="region of interest" description="Disordered" evidence="2">
    <location>
        <begin position="2860"/>
        <end position="2892"/>
    </location>
</feature>
<feature type="region of interest" description="Disordered" evidence="2">
    <location>
        <begin position="2824"/>
        <end position="2848"/>
    </location>
</feature>
<feature type="transmembrane region" description="Helical" evidence="3">
    <location>
        <begin position="2519"/>
        <end position="2540"/>
    </location>
</feature>
<keyword evidence="3" id="KW-0472">Membrane</keyword>